<evidence type="ECO:0000256" key="2">
    <source>
        <dbReference type="ARBA" id="ARBA00022475"/>
    </source>
</evidence>
<keyword evidence="5 6" id="KW-0472">Membrane</keyword>
<dbReference type="PANTHER" id="PTHR32196:SF72">
    <property type="entry name" value="RIBOSE IMPORT PERMEASE PROTEIN RBSC"/>
    <property type="match status" value="1"/>
</dbReference>
<accession>A0A0U3QX70</accession>
<evidence type="ECO:0008006" key="9">
    <source>
        <dbReference type="Google" id="ProtNLM"/>
    </source>
</evidence>
<dbReference type="GO" id="GO:0005886">
    <property type="term" value="C:plasma membrane"/>
    <property type="evidence" value="ECO:0007669"/>
    <property type="project" value="UniProtKB-SubCell"/>
</dbReference>
<dbReference type="Pfam" id="PF02653">
    <property type="entry name" value="BPD_transp_2"/>
    <property type="match status" value="1"/>
</dbReference>
<dbReference type="Proteomes" id="UP000065151">
    <property type="component" value="Chromosome"/>
</dbReference>
<evidence type="ECO:0000313" key="7">
    <source>
        <dbReference type="EMBL" id="ALV41452.1"/>
    </source>
</evidence>
<organism evidence="7">
    <name type="scientific">Pseudarthrobacter sulfonivorans</name>
    <dbReference type="NCBI Taxonomy" id="121292"/>
    <lineage>
        <taxon>Bacteria</taxon>
        <taxon>Bacillati</taxon>
        <taxon>Actinomycetota</taxon>
        <taxon>Actinomycetes</taxon>
        <taxon>Micrococcales</taxon>
        <taxon>Micrococcaceae</taxon>
        <taxon>Pseudarthrobacter</taxon>
    </lineage>
</organism>
<proteinExistence type="predicted"/>
<feature type="transmembrane region" description="Helical" evidence="6">
    <location>
        <begin position="86"/>
        <end position="106"/>
    </location>
</feature>
<keyword evidence="2" id="KW-1003">Cell membrane</keyword>
<protein>
    <recommendedName>
        <fullName evidence="9">ABC transporter permease</fullName>
    </recommendedName>
</protein>
<dbReference type="EMBL" id="CP013747">
    <property type="protein sequence ID" value="ALV41452.1"/>
    <property type="molecule type" value="Genomic_DNA"/>
</dbReference>
<keyword evidence="4 6" id="KW-1133">Transmembrane helix</keyword>
<evidence type="ECO:0000256" key="1">
    <source>
        <dbReference type="ARBA" id="ARBA00004651"/>
    </source>
</evidence>
<evidence type="ECO:0000256" key="4">
    <source>
        <dbReference type="ARBA" id="ARBA00022989"/>
    </source>
</evidence>
<reference evidence="7 8" key="1">
    <citation type="submission" date="2015-12" db="EMBL/GenBank/DDBJ databases">
        <authorList>
            <person name="Shamseldin A."/>
            <person name="Moawad H."/>
            <person name="Abd El-Rahim W.M."/>
            <person name="Sadowsky M.J."/>
        </authorList>
    </citation>
    <scope>NUCLEOTIDE SEQUENCE [LARGE SCALE GENOMIC DNA]</scope>
    <source>
        <strain evidence="7 8">Ar51</strain>
    </source>
</reference>
<dbReference type="AlphaFoldDB" id="A0A0U3QX70"/>
<dbReference type="KEGG" id="psul:AU252_10070"/>
<dbReference type="InterPro" id="IPR001851">
    <property type="entry name" value="ABC_transp_permease"/>
</dbReference>
<sequence length="108" mass="11090">MEIGTGIALVITNGGNISGLPSQIQSAIGLNMIGGVLPLPTLVALVVAALVTLLLKYTRFGMRSLAMGSSRTAAERAGIKTRRQTIQLTMIAGAFVMALSAIEAALGH</sequence>
<dbReference type="PANTHER" id="PTHR32196">
    <property type="entry name" value="ABC TRANSPORTER PERMEASE PROTEIN YPHD-RELATED-RELATED"/>
    <property type="match status" value="1"/>
</dbReference>
<evidence type="ECO:0000256" key="3">
    <source>
        <dbReference type="ARBA" id="ARBA00022692"/>
    </source>
</evidence>
<evidence type="ECO:0000313" key="8">
    <source>
        <dbReference type="Proteomes" id="UP000065151"/>
    </source>
</evidence>
<keyword evidence="3 6" id="KW-0812">Transmembrane</keyword>
<gene>
    <name evidence="7" type="ORF">AU252_10070</name>
</gene>
<evidence type="ECO:0000256" key="6">
    <source>
        <dbReference type="SAM" id="Phobius"/>
    </source>
</evidence>
<evidence type="ECO:0000256" key="5">
    <source>
        <dbReference type="ARBA" id="ARBA00023136"/>
    </source>
</evidence>
<feature type="transmembrane region" description="Helical" evidence="6">
    <location>
        <begin position="28"/>
        <end position="55"/>
    </location>
</feature>
<name>A0A0U3QX70_9MICC</name>
<comment type="subcellular location">
    <subcellularLocation>
        <location evidence="1">Cell membrane</location>
        <topology evidence="1">Multi-pass membrane protein</topology>
    </subcellularLocation>
</comment>
<dbReference type="STRING" id="121292.AU252_10070"/>
<dbReference type="GO" id="GO:0022857">
    <property type="term" value="F:transmembrane transporter activity"/>
    <property type="evidence" value="ECO:0007669"/>
    <property type="project" value="InterPro"/>
</dbReference>